<dbReference type="InterPro" id="IPR030678">
    <property type="entry name" value="Peptide/Ni-bd"/>
</dbReference>
<feature type="chain" id="PRO_5042867575" evidence="2">
    <location>
        <begin position="28"/>
        <end position="501"/>
    </location>
</feature>
<dbReference type="Proteomes" id="UP001431656">
    <property type="component" value="Chromosome"/>
</dbReference>
<accession>A0AAN0KBK3</accession>
<feature type="signal peptide" evidence="2">
    <location>
        <begin position="1"/>
        <end position="27"/>
    </location>
</feature>
<dbReference type="PROSITE" id="PS51257">
    <property type="entry name" value="PROKAR_LIPOPROTEIN"/>
    <property type="match status" value="1"/>
</dbReference>
<keyword evidence="5" id="KW-1185">Reference proteome</keyword>
<dbReference type="CDD" id="cd08494">
    <property type="entry name" value="PBP2_NikA_DppA_OppA_like_6"/>
    <property type="match status" value="1"/>
</dbReference>
<dbReference type="PANTHER" id="PTHR30290:SF38">
    <property type="entry name" value="D,D-DIPEPTIDE-BINDING PERIPLASMIC PROTEIN DDPA-RELATED"/>
    <property type="match status" value="1"/>
</dbReference>
<dbReference type="Pfam" id="PF00496">
    <property type="entry name" value="SBP_bac_5"/>
    <property type="match status" value="1"/>
</dbReference>
<evidence type="ECO:0000313" key="5">
    <source>
        <dbReference type="Proteomes" id="UP001431656"/>
    </source>
</evidence>
<evidence type="ECO:0000256" key="1">
    <source>
        <dbReference type="ARBA" id="ARBA00022729"/>
    </source>
</evidence>
<dbReference type="InterPro" id="IPR039424">
    <property type="entry name" value="SBP_5"/>
</dbReference>
<evidence type="ECO:0000256" key="2">
    <source>
        <dbReference type="SAM" id="SignalP"/>
    </source>
</evidence>
<dbReference type="Gene3D" id="3.10.105.10">
    <property type="entry name" value="Dipeptide-binding Protein, Domain 3"/>
    <property type="match status" value="1"/>
</dbReference>
<name>A0AAN0KBK3_9ACTN</name>
<keyword evidence="1 2" id="KW-0732">Signal</keyword>
<dbReference type="KEGG" id="broo:brsh051_27530"/>
<dbReference type="GO" id="GO:1904680">
    <property type="term" value="F:peptide transmembrane transporter activity"/>
    <property type="evidence" value="ECO:0007669"/>
    <property type="project" value="TreeGrafter"/>
</dbReference>
<feature type="domain" description="Solute-binding protein family 5" evidence="3">
    <location>
        <begin position="76"/>
        <end position="408"/>
    </location>
</feature>
<proteinExistence type="predicted"/>
<dbReference type="AlphaFoldDB" id="A0AAN0KBK3"/>
<gene>
    <name evidence="4" type="ORF">brsh051_27530</name>
</gene>
<dbReference type="Gene3D" id="3.40.190.10">
    <property type="entry name" value="Periplasmic binding protein-like II"/>
    <property type="match status" value="1"/>
</dbReference>
<sequence length="501" mass="54454">MTRVFRQMATVLIGLLALVLAACSPTATEPQDRQLVVGTSVAPNSMDPTTSAAAAIPEALLYNVYETLLKIDGEGKYQPLLASEWSVSSDGLIYTFNLRPQAQFASGTKVTADAVIASIQRIIDDDSVLPILKTAMAPLASMRAVDDDTVQFTLSTPSQNWLFDMSQRAGIIFDPDHLDQLATTPAGSGPFVFSNWTEGDSVTLVRNDNYWGTPTKLAGVTFKSYSDPNAMNAAMLAGQLDIVSNVAAPQALDQFQTADFNVLEGSTTGEVVLGFNHQNEVLKDLRVRQAINYAIDRPALLDAVWAGKGELIGSMVPPTDPWFEDLSQRYPYDPDKARELLAETGLGQISLRLRVPTLPYAPGAASYIASQLGAVGIQVTVDELEFPATWVDQVMYQGNYDMTIVAHVEARDIGNFADPTYYWHYDNPEFQQLIAAADKTMTEDEQVTLMKQAARILSDDAAADFLWLMPNLIVTKADVTGVDSNRTSLSFDMTGVNAPAA</sequence>
<dbReference type="PANTHER" id="PTHR30290">
    <property type="entry name" value="PERIPLASMIC BINDING COMPONENT OF ABC TRANSPORTER"/>
    <property type="match status" value="1"/>
</dbReference>
<evidence type="ECO:0000259" key="3">
    <source>
        <dbReference type="Pfam" id="PF00496"/>
    </source>
</evidence>
<organism evidence="4 5">
    <name type="scientific">Brooklawnia propionicigenes</name>
    <dbReference type="NCBI Taxonomy" id="3041175"/>
    <lineage>
        <taxon>Bacteria</taxon>
        <taxon>Bacillati</taxon>
        <taxon>Actinomycetota</taxon>
        <taxon>Actinomycetes</taxon>
        <taxon>Propionibacteriales</taxon>
        <taxon>Propionibacteriaceae</taxon>
        <taxon>Brooklawnia</taxon>
    </lineage>
</organism>
<dbReference type="SUPFAM" id="SSF53850">
    <property type="entry name" value="Periplasmic binding protein-like II"/>
    <property type="match status" value="1"/>
</dbReference>
<dbReference type="EMBL" id="AP028056">
    <property type="protein sequence ID" value="BEH03472.1"/>
    <property type="molecule type" value="Genomic_DNA"/>
</dbReference>
<dbReference type="InterPro" id="IPR000914">
    <property type="entry name" value="SBP_5_dom"/>
</dbReference>
<dbReference type="PIRSF" id="PIRSF002741">
    <property type="entry name" value="MppA"/>
    <property type="match status" value="1"/>
</dbReference>
<reference evidence="4" key="1">
    <citation type="journal article" date="2024" name="Int. J. Syst. Evol. Microbiol.">
        <title>Brooklawnia propionicigenes sp. nov., a facultatively anaerobic, propionate-producing bacterium isolated from a methanogenic reactor treating waste from cattle farms.</title>
        <authorList>
            <person name="Akita Y."/>
            <person name="Ueki A."/>
            <person name="Tonouchi A."/>
            <person name="Sugawara Y."/>
            <person name="Honma S."/>
            <person name="Kaku N."/>
            <person name="Ueki K."/>
        </authorList>
    </citation>
    <scope>NUCLEOTIDE SEQUENCE</scope>
    <source>
        <strain evidence="4">SH051</strain>
    </source>
</reference>
<protein>
    <submittedName>
        <fullName evidence="4">ABC transporter substrate-binding protein</fullName>
    </submittedName>
</protein>
<dbReference type="RefSeq" id="WP_286266010.1">
    <property type="nucleotide sequence ID" value="NZ_AP028056.1"/>
</dbReference>
<dbReference type="GO" id="GO:0015833">
    <property type="term" value="P:peptide transport"/>
    <property type="evidence" value="ECO:0007669"/>
    <property type="project" value="TreeGrafter"/>
</dbReference>
<evidence type="ECO:0000313" key="4">
    <source>
        <dbReference type="EMBL" id="BEH03472.1"/>
    </source>
</evidence>
<dbReference type="GO" id="GO:0043190">
    <property type="term" value="C:ATP-binding cassette (ABC) transporter complex"/>
    <property type="evidence" value="ECO:0007669"/>
    <property type="project" value="InterPro"/>
</dbReference>
<dbReference type="GO" id="GO:0042597">
    <property type="term" value="C:periplasmic space"/>
    <property type="evidence" value="ECO:0007669"/>
    <property type="project" value="UniProtKB-ARBA"/>
</dbReference>